<dbReference type="Gene3D" id="3.60.120.10">
    <property type="entry name" value="Anthranilate synthase"/>
    <property type="match status" value="1"/>
</dbReference>
<dbReference type="PANTHER" id="PTHR42839:SF2">
    <property type="entry name" value="ISOCHORISMATE SYNTHASE ENTC"/>
    <property type="match status" value="1"/>
</dbReference>
<dbReference type="Pfam" id="PF00425">
    <property type="entry name" value="Chorismate_bind"/>
    <property type="match status" value="2"/>
</dbReference>
<dbReference type="SUPFAM" id="SSF56322">
    <property type="entry name" value="ADC synthase"/>
    <property type="match status" value="1"/>
</dbReference>
<reference evidence="2 3" key="1">
    <citation type="journal article" date="2017" name="Int. J. Syst. Evol. Microbiol.">
        <title>Maripseudobacter aurantiacus gen. nov., sp. nov., a novel member of the family Flavobacteriaceae isolated from a sedimentation basin.</title>
        <authorList>
            <person name="Chen C."/>
            <person name="Su Y."/>
            <person name="Tao T."/>
            <person name="Fu G."/>
            <person name="Zhang C."/>
            <person name="Sun C."/>
            <person name="Zhang X."/>
            <person name="Wu M."/>
        </authorList>
    </citation>
    <scope>NUCLEOTIDE SEQUENCE [LARGE SCALE GENOMIC DNA]</scope>
    <source>
        <strain evidence="3">CDA4</strain>
    </source>
</reference>
<organism evidence="2 3">
    <name type="scientific">Maribacter aurantiacus</name>
    <dbReference type="NCBI Taxonomy" id="1882343"/>
    <lineage>
        <taxon>Bacteria</taxon>
        <taxon>Pseudomonadati</taxon>
        <taxon>Bacteroidota</taxon>
        <taxon>Flavobacteriia</taxon>
        <taxon>Flavobacteriales</taxon>
        <taxon>Flavobacteriaceae</taxon>
        <taxon>Maribacter</taxon>
    </lineage>
</organism>
<dbReference type="EMBL" id="VBUK01000005">
    <property type="protein sequence ID" value="TLF44602.1"/>
    <property type="molecule type" value="Genomic_DNA"/>
</dbReference>
<dbReference type="Proteomes" id="UP000308382">
    <property type="component" value="Unassembled WGS sequence"/>
</dbReference>
<gene>
    <name evidence="2" type="ORF">FEK29_10180</name>
</gene>
<dbReference type="PANTHER" id="PTHR42839">
    <property type="entry name" value="ISOCHORISMATE SYNTHASE ENTC"/>
    <property type="match status" value="1"/>
</dbReference>
<accession>A0A5R8M4Q5</accession>
<feature type="domain" description="Chorismate-utilising enzyme C-terminal" evidence="1">
    <location>
        <begin position="316"/>
        <end position="358"/>
    </location>
</feature>
<dbReference type="OrthoDB" id="9806579at2"/>
<evidence type="ECO:0000313" key="3">
    <source>
        <dbReference type="Proteomes" id="UP000308382"/>
    </source>
</evidence>
<feature type="domain" description="Chorismate-utilising enzyme C-terminal" evidence="1">
    <location>
        <begin position="94"/>
        <end position="308"/>
    </location>
</feature>
<dbReference type="InterPro" id="IPR005801">
    <property type="entry name" value="ADC_synthase"/>
</dbReference>
<protein>
    <submittedName>
        <fullName evidence="2">Isochorismate synthase</fullName>
    </submittedName>
</protein>
<evidence type="ECO:0000259" key="1">
    <source>
        <dbReference type="Pfam" id="PF00425"/>
    </source>
</evidence>
<keyword evidence="3" id="KW-1185">Reference proteome</keyword>
<dbReference type="AlphaFoldDB" id="A0A5R8M4Q5"/>
<evidence type="ECO:0000313" key="2">
    <source>
        <dbReference type="EMBL" id="TLF44602.1"/>
    </source>
</evidence>
<name>A0A5R8M4Q5_9FLAO</name>
<dbReference type="InterPro" id="IPR015890">
    <property type="entry name" value="Chorismate_C"/>
</dbReference>
<dbReference type="RefSeq" id="WP_138258330.1">
    <property type="nucleotide sequence ID" value="NZ_VBUK01000005.1"/>
</dbReference>
<sequence length="368" mass="41666">MAYPILKRAQGQLEQGLPFVIYKKPKEFEIKGVFQRDTQLHSVTDFTESGFVFAPFDTVQSPILIQCDEVLSEVFGTGNMSTTKTPLKKEVGASESYERMVSRAIEAIKSGQLEKVVLSRKKEVRVVASALAIFQRLVHAYENALCYLWHHPKIGTWLGATPEILLKSRGNSFVTMSLAGTQMVREEVGMPKWGKKELHEQQLVTDYIATALQDTTTDLKIGDLESVRAGQLWHLRTKISGRFEREKLSTLIRALHPTPAVCGIPTERAKKFILENEHYDRMFYTGYLGELNLKNEVERSTNPRNTEQKAYRSVLESTELFVNLRCMQLDGTAASIFVGGGITSDSDPWKEWEETENKSQTILKVLLD</sequence>
<comment type="caution">
    <text evidence="2">The sequence shown here is derived from an EMBL/GenBank/DDBJ whole genome shotgun (WGS) entry which is preliminary data.</text>
</comment>
<proteinExistence type="predicted"/>